<organism evidence="1 2">
    <name type="scientific">Malus baccata</name>
    <name type="common">Siberian crab apple</name>
    <name type="synonym">Pyrus baccata</name>
    <dbReference type="NCBI Taxonomy" id="106549"/>
    <lineage>
        <taxon>Eukaryota</taxon>
        <taxon>Viridiplantae</taxon>
        <taxon>Streptophyta</taxon>
        <taxon>Embryophyta</taxon>
        <taxon>Tracheophyta</taxon>
        <taxon>Spermatophyta</taxon>
        <taxon>Magnoliopsida</taxon>
        <taxon>eudicotyledons</taxon>
        <taxon>Gunneridae</taxon>
        <taxon>Pentapetalae</taxon>
        <taxon>rosids</taxon>
        <taxon>fabids</taxon>
        <taxon>Rosales</taxon>
        <taxon>Rosaceae</taxon>
        <taxon>Amygdaloideae</taxon>
        <taxon>Maleae</taxon>
        <taxon>Malus</taxon>
    </lineage>
</organism>
<dbReference type="Proteomes" id="UP000315295">
    <property type="component" value="Unassembled WGS sequence"/>
</dbReference>
<keyword evidence="2" id="KW-1185">Reference proteome</keyword>
<dbReference type="AlphaFoldDB" id="A0A540M2K3"/>
<evidence type="ECO:0000313" key="2">
    <source>
        <dbReference type="Proteomes" id="UP000315295"/>
    </source>
</evidence>
<name>A0A540M2K3_MALBA</name>
<sequence>MVLWRWQQGDHGVATVAWRRRRGDWERTAPGVTAAMFWTSGAREKKVKKGIKAFEGMGWNLLSVFCT</sequence>
<protein>
    <submittedName>
        <fullName evidence="1">Uncharacterized protein</fullName>
    </submittedName>
</protein>
<reference evidence="1 2" key="1">
    <citation type="journal article" date="2019" name="G3 (Bethesda)">
        <title>Sequencing of a Wild Apple (Malus baccata) Genome Unravels the Differences Between Cultivated and Wild Apple Species Regarding Disease Resistance and Cold Tolerance.</title>
        <authorList>
            <person name="Chen X."/>
        </authorList>
    </citation>
    <scope>NUCLEOTIDE SEQUENCE [LARGE SCALE GENOMIC DNA]</scope>
    <source>
        <strain evidence="2">cv. Shandingzi</strain>
        <tissue evidence="1">Leaves</tissue>
    </source>
</reference>
<evidence type="ECO:0000313" key="1">
    <source>
        <dbReference type="EMBL" id="TQD92769.1"/>
    </source>
</evidence>
<gene>
    <name evidence="1" type="ORF">C1H46_021605</name>
</gene>
<accession>A0A540M2K3</accession>
<comment type="caution">
    <text evidence="1">The sequence shown here is derived from an EMBL/GenBank/DDBJ whole genome shotgun (WGS) entry which is preliminary data.</text>
</comment>
<proteinExistence type="predicted"/>
<dbReference type="EMBL" id="VIEB01000385">
    <property type="protein sequence ID" value="TQD92769.1"/>
    <property type="molecule type" value="Genomic_DNA"/>
</dbReference>